<dbReference type="Pfam" id="PF00753">
    <property type="entry name" value="Lactamase_B"/>
    <property type="match status" value="1"/>
</dbReference>
<dbReference type="Pfam" id="PF03772">
    <property type="entry name" value="Competence"/>
    <property type="match status" value="1"/>
</dbReference>
<dbReference type="GO" id="GO:0005886">
    <property type="term" value="C:plasma membrane"/>
    <property type="evidence" value="ECO:0007669"/>
    <property type="project" value="UniProtKB-SubCell"/>
</dbReference>
<dbReference type="SMART" id="SM00849">
    <property type="entry name" value="Lactamase_B"/>
    <property type="match status" value="1"/>
</dbReference>
<feature type="transmembrane region" description="Helical" evidence="6">
    <location>
        <begin position="259"/>
        <end position="280"/>
    </location>
</feature>
<dbReference type="InterPro" id="IPR036866">
    <property type="entry name" value="RibonucZ/Hydroxyglut_hydro"/>
</dbReference>
<comment type="subcellular location">
    <subcellularLocation>
        <location evidence="1">Cell membrane</location>
        <topology evidence="1">Multi-pass membrane protein</topology>
    </subcellularLocation>
</comment>
<dbReference type="PANTHER" id="PTHR30619">
    <property type="entry name" value="DNA INTERNALIZATION/COMPETENCE PROTEIN COMEC/REC2"/>
    <property type="match status" value="1"/>
</dbReference>
<protein>
    <submittedName>
        <fullName evidence="8">DNA uptake/competence protein ComA</fullName>
    </submittedName>
</protein>
<dbReference type="InterPro" id="IPR004477">
    <property type="entry name" value="ComEC_N"/>
</dbReference>
<evidence type="ECO:0000256" key="4">
    <source>
        <dbReference type="ARBA" id="ARBA00022989"/>
    </source>
</evidence>
<dbReference type="CDD" id="cd07731">
    <property type="entry name" value="ComA-like_MBL-fold"/>
    <property type="match status" value="1"/>
</dbReference>
<dbReference type="Pfam" id="PF13567">
    <property type="entry name" value="DUF4131"/>
    <property type="match status" value="1"/>
</dbReference>
<evidence type="ECO:0000256" key="6">
    <source>
        <dbReference type="SAM" id="Phobius"/>
    </source>
</evidence>
<feature type="transmembrane region" description="Helical" evidence="6">
    <location>
        <begin position="34"/>
        <end position="55"/>
    </location>
</feature>
<feature type="transmembrane region" description="Helical" evidence="6">
    <location>
        <begin position="325"/>
        <end position="344"/>
    </location>
</feature>
<sequence length="736" mass="83362">MEILCFFAGIAFAYSKSLYSLMFLVMSFIVRPRWTLPCWFFAAILWSLAHGWWIADITMPSNVRVIPKAILEGEIVSIPTNGFSKSQFQFQVERFDNKPARSTILLSCYTHCPKFKVGDHWHFEAKLKKPVNLGNPGSFDFVSWLNARHITWTGYIKPYHSKQLVTLKSPKSLLSTREHLASNVGKLMPSTDTLGIFEALTLGLTNHLDKAQWELFRRTGTTHLMVISGSHIGLVAGLSFALMRWFWTRSKRLCLYYPAAQAASIASFFMALIYAVMAGFAASSQRAMFACFFLLLKNFLNHRYTSWQAWRYSLFAVLLLEPHDILSPGFYLSFLAVASLFLGSQRLSVTGIKKNISLQLVCLFGLMPLTLFWFSYGAVNGFIANLLAIPLVELVIVPLSLVILVIAQWWNSSLLFVPVDWAIKTLLYYLKWIDSLSLLNLNFSFVSVLSPLGLMLVMLILLFFPIKTMLPATIVLTIAALFPGYTSVKQGRAQVNVLDVGQGLAIVVRTTNHLLIYDTGVKFYQGSDMAKLAIIPFLNTLGVKKIDKVIISHPDLDHRGGLASLEENYKINELLVNNVAFYHRGKNCHHYSEWDWDGVHFRFLAINKNFKNKNNNSCILQIESQGKRVLLTGDIERLAEDYLVTRYKKQLTANVLVVPHHGSKTSSSVSFIKQIAPQFALISAGFDNRYHFPHKETLRIFKQQKIALFNTADCGMVSVQLPNDRGHIEPVCFYKS</sequence>
<evidence type="ECO:0000256" key="3">
    <source>
        <dbReference type="ARBA" id="ARBA00022692"/>
    </source>
</evidence>
<dbReference type="NCBIfam" id="TIGR00360">
    <property type="entry name" value="ComEC_N-term"/>
    <property type="match status" value="1"/>
</dbReference>
<dbReference type="Proteomes" id="UP000054742">
    <property type="component" value="Unassembled WGS sequence"/>
</dbReference>
<dbReference type="InterPro" id="IPR025405">
    <property type="entry name" value="DUF4131"/>
</dbReference>
<dbReference type="InterPro" id="IPR035681">
    <property type="entry name" value="ComA-like_MBL"/>
</dbReference>
<dbReference type="GO" id="GO:0030420">
    <property type="term" value="P:establishment of competence for transformation"/>
    <property type="evidence" value="ECO:0007669"/>
    <property type="project" value="InterPro"/>
</dbReference>
<dbReference type="RefSeq" id="WP_058441837.1">
    <property type="nucleotide sequence ID" value="NZ_CAAAHU010000002.1"/>
</dbReference>
<name>A0A0W0SCQ8_9GAMM</name>
<feature type="domain" description="Metallo-beta-lactamase" evidence="7">
    <location>
        <begin position="502"/>
        <end position="686"/>
    </location>
</feature>
<evidence type="ECO:0000259" key="7">
    <source>
        <dbReference type="SMART" id="SM00849"/>
    </source>
</evidence>
<dbReference type="SUPFAM" id="SSF56281">
    <property type="entry name" value="Metallo-hydrolase/oxidoreductase"/>
    <property type="match status" value="1"/>
</dbReference>
<feature type="transmembrane region" description="Helical" evidence="6">
    <location>
        <begin position="382"/>
        <end position="406"/>
    </location>
</feature>
<evidence type="ECO:0000256" key="5">
    <source>
        <dbReference type="ARBA" id="ARBA00023136"/>
    </source>
</evidence>
<dbReference type="InterPro" id="IPR004797">
    <property type="entry name" value="Competence_ComEC/Rec2"/>
</dbReference>
<dbReference type="NCBIfam" id="TIGR00361">
    <property type="entry name" value="ComEC_Rec2"/>
    <property type="match status" value="1"/>
</dbReference>
<dbReference type="Gene3D" id="3.60.15.10">
    <property type="entry name" value="Ribonuclease Z/Hydroxyacylglutathione hydrolase-like"/>
    <property type="match status" value="1"/>
</dbReference>
<comment type="caution">
    <text evidence="8">The sequence shown here is derived from an EMBL/GenBank/DDBJ whole genome shotgun (WGS) entry which is preliminary data.</text>
</comment>
<reference evidence="8 9" key="1">
    <citation type="submission" date="2015-11" db="EMBL/GenBank/DDBJ databases">
        <title>Genomic analysis of 38 Legionella species identifies large and diverse effector repertoires.</title>
        <authorList>
            <person name="Burstein D."/>
            <person name="Amaro F."/>
            <person name="Zusman T."/>
            <person name="Lifshitz Z."/>
            <person name="Cohen O."/>
            <person name="Gilbert J.A."/>
            <person name="Pupko T."/>
            <person name="Shuman H.A."/>
            <person name="Segal G."/>
        </authorList>
    </citation>
    <scope>NUCLEOTIDE SEQUENCE [LARGE SCALE GENOMIC DNA]</scope>
    <source>
        <strain evidence="8 9">ATCC 43878</strain>
    </source>
</reference>
<accession>A0A0W0SCQ8</accession>
<dbReference type="PATRIC" id="fig|29422.6.peg.1949"/>
<dbReference type="InterPro" id="IPR052159">
    <property type="entry name" value="Competence_DNA_uptake"/>
</dbReference>
<dbReference type="EMBL" id="LNXV01000029">
    <property type="protein sequence ID" value="KTC81310.1"/>
    <property type="molecule type" value="Genomic_DNA"/>
</dbReference>
<feature type="transmembrane region" description="Helical" evidence="6">
    <location>
        <begin position="442"/>
        <end position="463"/>
    </location>
</feature>
<feature type="transmembrane region" description="Helical" evidence="6">
    <location>
        <begin position="356"/>
        <end position="376"/>
    </location>
</feature>
<evidence type="ECO:0000256" key="1">
    <source>
        <dbReference type="ARBA" id="ARBA00004651"/>
    </source>
</evidence>
<dbReference type="STRING" id="29422.Lbru_1830"/>
<keyword evidence="3 6" id="KW-0812">Transmembrane</keyword>
<proteinExistence type="predicted"/>
<keyword evidence="9" id="KW-1185">Reference proteome</keyword>
<keyword evidence="5 6" id="KW-0472">Membrane</keyword>
<evidence type="ECO:0000256" key="2">
    <source>
        <dbReference type="ARBA" id="ARBA00022475"/>
    </source>
</evidence>
<keyword evidence="4 6" id="KW-1133">Transmembrane helix</keyword>
<dbReference type="OrthoDB" id="9761531at2"/>
<feature type="transmembrane region" description="Helical" evidence="6">
    <location>
        <begin position="470"/>
        <end position="488"/>
    </location>
</feature>
<dbReference type="AlphaFoldDB" id="A0A0W0SCQ8"/>
<organism evidence="8 9">
    <name type="scientific">Legionella brunensis</name>
    <dbReference type="NCBI Taxonomy" id="29422"/>
    <lineage>
        <taxon>Bacteria</taxon>
        <taxon>Pseudomonadati</taxon>
        <taxon>Pseudomonadota</taxon>
        <taxon>Gammaproteobacteria</taxon>
        <taxon>Legionellales</taxon>
        <taxon>Legionellaceae</taxon>
        <taxon>Legionella</taxon>
    </lineage>
</organism>
<evidence type="ECO:0000313" key="8">
    <source>
        <dbReference type="EMBL" id="KTC81310.1"/>
    </source>
</evidence>
<evidence type="ECO:0000313" key="9">
    <source>
        <dbReference type="Proteomes" id="UP000054742"/>
    </source>
</evidence>
<feature type="transmembrane region" description="Helical" evidence="6">
    <location>
        <begin position="224"/>
        <end position="247"/>
    </location>
</feature>
<gene>
    <name evidence="8" type="primary">comA</name>
    <name evidence="8" type="ORF">Lbru_1830</name>
</gene>
<dbReference type="PANTHER" id="PTHR30619:SF1">
    <property type="entry name" value="RECOMBINATION PROTEIN 2"/>
    <property type="match status" value="1"/>
</dbReference>
<dbReference type="InterPro" id="IPR001279">
    <property type="entry name" value="Metallo-B-lactamas"/>
</dbReference>
<keyword evidence="2" id="KW-1003">Cell membrane</keyword>